<comment type="caution">
    <text evidence="4">The sequence shown here is derived from an EMBL/GenBank/DDBJ whole genome shotgun (WGS) entry which is preliminary data.</text>
</comment>
<sequence length="98" mass="10727">KNYYWVVKDKSGVASYYGGTASGLATAGILQDGSGNIGQWALCLQVDLKGNTVEYEYDKKDGELYLKKVYYTGFGATKGNYNVTFIKNSDLGEANRSD</sequence>
<protein>
    <submittedName>
        <fullName evidence="4">Uncharacterized protein</fullName>
    </submittedName>
</protein>
<dbReference type="GO" id="GO:0005737">
    <property type="term" value="C:cytoplasm"/>
    <property type="evidence" value="ECO:0007669"/>
    <property type="project" value="InterPro"/>
</dbReference>
<keyword evidence="3" id="KW-0843">Virulence</keyword>
<dbReference type="AlphaFoldDB" id="A0A4Y7U242"/>
<comment type="subcellular location">
    <subcellularLocation>
        <location evidence="1">Secreted</location>
    </subcellularLocation>
</comment>
<dbReference type="InterPro" id="IPR003284">
    <property type="entry name" value="Sal_SpvB"/>
</dbReference>
<dbReference type="RefSeq" id="WP_134092610.1">
    <property type="nucleotide sequence ID" value="NZ_QWDN01001251.1"/>
</dbReference>
<evidence type="ECO:0000313" key="5">
    <source>
        <dbReference type="Proteomes" id="UP000298340"/>
    </source>
</evidence>
<dbReference type="GO" id="GO:0005576">
    <property type="term" value="C:extracellular region"/>
    <property type="evidence" value="ECO:0007669"/>
    <property type="project" value="UniProtKB-SubCell"/>
</dbReference>
<gene>
    <name evidence="4" type="ORF">D0809_30365</name>
</gene>
<evidence type="ECO:0000256" key="1">
    <source>
        <dbReference type="ARBA" id="ARBA00004613"/>
    </source>
</evidence>
<evidence type="ECO:0000256" key="2">
    <source>
        <dbReference type="ARBA" id="ARBA00022525"/>
    </source>
</evidence>
<dbReference type="Pfam" id="PF03534">
    <property type="entry name" value="SpvB"/>
    <property type="match status" value="1"/>
</dbReference>
<accession>A0A4Y7U242</accession>
<feature type="non-terminal residue" evidence="4">
    <location>
        <position position="1"/>
    </location>
</feature>
<organism evidence="4 5">
    <name type="scientific">Flavobacterium circumlabens</name>
    <dbReference type="NCBI Taxonomy" id="2133765"/>
    <lineage>
        <taxon>Bacteria</taxon>
        <taxon>Pseudomonadati</taxon>
        <taxon>Bacteroidota</taxon>
        <taxon>Flavobacteriia</taxon>
        <taxon>Flavobacteriales</taxon>
        <taxon>Flavobacteriaceae</taxon>
        <taxon>Flavobacterium</taxon>
    </lineage>
</organism>
<evidence type="ECO:0000256" key="3">
    <source>
        <dbReference type="ARBA" id="ARBA00023026"/>
    </source>
</evidence>
<reference evidence="4 5" key="1">
    <citation type="journal article" date="2018" name="Syst. Appl. Microbiol.">
        <title>Flavobacterium circumlabens sp. nov. and Flavobacterium cupreum sp. nov., two psychrotrophic species isolated from Antarctic environmental samples.</title>
        <authorList>
            <person name="Kralova S."/>
            <person name="Busse H.J."/>
            <person name="Svec P."/>
            <person name="Maslanova I."/>
            <person name="Stankova E."/>
            <person name="Bartak M."/>
            <person name="Sedlacek I."/>
        </authorList>
    </citation>
    <scope>NUCLEOTIDE SEQUENCE [LARGE SCALE GENOMIC DNA]</scope>
    <source>
        <strain evidence="4 5">CCM 8828</strain>
    </source>
</reference>
<dbReference type="Proteomes" id="UP000298340">
    <property type="component" value="Unassembled WGS sequence"/>
</dbReference>
<name>A0A4Y7U242_9FLAO</name>
<dbReference type="EMBL" id="QWDN01001251">
    <property type="protein sequence ID" value="TEB40486.1"/>
    <property type="molecule type" value="Genomic_DNA"/>
</dbReference>
<evidence type="ECO:0000313" key="4">
    <source>
        <dbReference type="EMBL" id="TEB40486.1"/>
    </source>
</evidence>
<proteinExistence type="predicted"/>
<feature type="non-terminal residue" evidence="4">
    <location>
        <position position="98"/>
    </location>
</feature>
<keyword evidence="2" id="KW-0964">Secreted</keyword>